<sequence length="168" mass="19248">MNNTLLINIFRFVILILLQVVLFNNIELFGFITPYPYILFIILYPLNTNKAGLITISFFLGLILDIFNNSGGVHAAACVMLAYFRESFLKISFGVSYEYHMLRITNKISSELITYVAISVILHHIVLLFLEIFSFGFIFEILLRILTSSVFTIIIILIMISLIKPSKK</sequence>
<keyword evidence="1" id="KW-0812">Transmembrane</keyword>
<reference evidence="4" key="2">
    <citation type="journal article" date="2019" name="Int. J. Syst. Evol. Microbiol.">
        <title>The Global Catalogue of Microorganisms (GCM) 10K type strain sequencing project: providing services to taxonomists for standard genome sequencing and annotation.</title>
        <authorList>
            <consortium name="The Broad Institute Genomics Platform"/>
            <consortium name="The Broad Institute Genome Sequencing Center for Infectious Disease"/>
            <person name="Wu L."/>
            <person name="Ma J."/>
        </authorList>
    </citation>
    <scope>NUCLEOTIDE SEQUENCE [LARGE SCALE GENOMIC DNA]</scope>
    <source>
        <strain evidence="4">CECT 7184</strain>
    </source>
</reference>
<evidence type="ECO:0000313" key="4">
    <source>
        <dbReference type="Proteomes" id="UP001242368"/>
    </source>
</evidence>
<proteinExistence type="predicted"/>
<feature type="transmembrane region" description="Helical" evidence="1">
    <location>
        <begin position="141"/>
        <end position="163"/>
    </location>
</feature>
<keyword evidence="4" id="KW-1185">Reference proteome</keyword>
<reference evidence="2" key="3">
    <citation type="submission" date="2023-06" db="EMBL/GenBank/DDBJ databases">
        <authorList>
            <person name="Lucena T."/>
            <person name="Sun Q."/>
        </authorList>
    </citation>
    <scope>NUCLEOTIDE SEQUENCE</scope>
    <source>
        <strain evidence="2">CECT 7184</strain>
    </source>
</reference>
<protein>
    <submittedName>
        <fullName evidence="2">Rod shape-determining protein MreD</fullName>
    </submittedName>
</protein>
<evidence type="ECO:0000313" key="2">
    <source>
        <dbReference type="EMBL" id="MDN3707854.1"/>
    </source>
</evidence>
<dbReference type="RefSeq" id="WP_290363806.1">
    <property type="nucleotide sequence ID" value="NZ_JAUFQU010000001.1"/>
</dbReference>
<feature type="transmembrane region" description="Helical" evidence="1">
    <location>
        <begin position="58"/>
        <end position="84"/>
    </location>
</feature>
<reference evidence="2" key="1">
    <citation type="journal article" date="2014" name="Int. J. Syst. Evol. Microbiol.">
        <title>Complete genome of a new Firmicutes species belonging to the dominant human colonic microbiota ('Ruminococcus bicirculans') reveals two chromosomes and a selective capacity to utilize plant glucans.</title>
        <authorList>
            <consortium name="NISC Comparative Sequencing Program"/>
            <person name="Wegmann U."/>
            <person name="Louis P."/>
            <person name="Goesmann A."/>
            <person name="Henrissat B."/>
            <person name="Duncan S.H."/>
            <person name="Flint H.J."/>
        </authorList>
    </citation>
    <scope>NUCLEOTIDE SEQUENCE</scope>
    <source>
        <strain evidence="2">CECT 7184</strain>
    </source>
</reference>
<comment type="caution">
    <text evidence="2">The sequence shown here is derived from an EMBL/GenBank/DDBJ whole genome shotgun (WGS) entry which is preliminary data.</text>
</comment>
<keyword evidence="1" id="KW-1133">Transmembrane helix</keyword>
<feature type="transmembrane region" description="Helical" evidence="1">
    <location>
        <begin position="28"/>
        <end position="46"/>
    </location>
</feature>
<gene>
    <name evidence="2" type="ORF">QW060_12125</name>
    <name evidence="3" type="ORF">QW060_21235</name>
</gene>
<evidence type="ECO:0000256" key="1">
    <source>
        <dbReference type="SAM" id="Phobius"/>
    </source>
</evidence>
<name>A0ABT8CTL1_9FLAO</name>
<feature type="transmembrane region" description="Helical" evidence="1">
    <location>
        <begin position="112"/>
        <end position="135"/>
    </location>
</feature>
<dbReference type="EMBL" id="JAUFQU010000038">
    <property type="protein sequence ID" value="MDN3709507.1"/>
    <property type="molecule type" value="Genomic_DNA"/>
</dbReference>
<dbReference type="EMBL" id="JAUFQU010000001">
    <property type="protein sequence ID" value="MDN3707854.1"/>
    <property type="molecule type" value="Genomic_DNA"/>
</dbReference>
<dbReference type="Proteomes" id="UP001242368">
    <property type="component" value="Unassembled WGS sequence"/>
</dbReference>
<evidence type="ECO:0000313" key="3">
    <source>
        <dbReference type="EMBL" id="MDN3709507.1"/>
    </source>
</evidence>
<organism evidence="2 4">
    <name type="scientific">Paenimyroides ceti</name>
    <dbReference type="NCBI Taxonomy" id="395087"/>
    <lineage>
        <taxon>Bacteria</taxon>
        <taxon>Pseudomonadati</taxon>
        <taxon>Bacteroidota</taxon>
        <taxon>Flavobacteriia</taxon>
        <taxon>Flavobacteriales</taxon>
        <taxon>Flavobacteriaceae</taxon>
        <taxon>Paenimyroides</taxon>
    </lineage>
</organism>
<accession>A0ABT8CTL1</accession>
<keyword evidence="1" id="KW-0472">Membrane</keyword>